<keyword evidence="4" id="KW-1185">Reference proteome</keyword>
<feature type="region of interest" description="Disordered" evidence="2">
    <location>
        <begin position="44"/>
        <end position="68"/>
    </location>
</feature>
<evidence type="ECO:0000313" key="4">
    <source>
        <dbReference type="Proteomes" id="UP000272942"/>
    </source>
</evidence>
<sequence length="95" mass="10968">MRQEQHAQKERDQAEVDYRAQLEQLQIKYVQLEAEYRTLQITRDSHGHSDHLEHSTSVDPGVELNTGQATDQSLCDTHTEQLEALMQELQANHVS</sequence>
<name>A0A3P8DAT3_9TREM</name>
<keyword evidence="1" id="KW-0175">Coiled coil</keyword>
<dbReference type="Proteomes" id="UP000272942">
    <property type="component" value="Unassembled WGS sequence"/>
</dbReference>
<proteinExistence type="predicted"/>
<feature type="coiled-coil region" evidence="1">
    <location>
        <begin position="15"/>
        <end position="42"/>
    </location>
</feature>
<protein>
    <submittedName>
        <fullName evidence="3">Uncharacterized protein</fullName>
    </submittedName>
</protein>
<feature type="compositionally biased region" description="Basic and acidic residues" evidence="2">
    <location>
        <begin position="44"/>
        <end position="56"/>
    </location>
</feature>
<evidence type="ECO:0000256" key="2">
    <source>
        <dbReference type="SAM" id="MobiDB-lite"/>
    </source>
</evidence>
<accession>A0A3P8DAT3</accession>
<dbReference type="AlphaFoldDB" id="A0A3P8DAT3"/>
<dbReference type="EMBL" id="UZAN01017865">
    <property type="protein sequence ID" value="VDP48402.1"/>
    <property type="molecule type" value="Genomic_DNA"/>
</dbReference>
<organism evidence="3 4">
    <name type="scientific">Echinostoma caproni</name>
    <dbReference type="NCBI Taxonomy" id="27848"/>
    <lineage>
        <taxon>Eukaryota</taxon>
        <taxon>Metazoa</taxon>
        <taxon>Spiralia</taxon>
        <taxon>Lophotrochozoa</taxon>
        <taxon>Platyhelminthes</taxon>
        <taxon>Trematoda</taxon>
        <taxon>Digenea</taxon>
        <taxon>Plagiorchiida</taxon>
        <taxon>Echinostomata</taxon>
        <taxon>Echinostomatoidea</taxon>
        <taxon>Echinostomatidae</taxon>
        <taxon>Echinostoma</taxon>
    </lineage>
</organism>
<reference evidence="3 4" key="1">
    <citation type="submission" date="2018-11" db="EMBL/GenBank/DDBJ databases">
        <authorList>
            <consortium name="Pathogen Informatics"/>
        </authorList>
    </citation>
    <scope>NUCLEOTIDE SEQUENCE [LARGE SCALE GENOMIC DNA]</scope>
    <source>
        <strain evidence="3 4">Egypt</strain>
    </source>
</reference>
<evidence type="ECO:0000313" key="3">
    <source>
        <dbReference type="EMBL" id="VDP48402.1"/>
    </source>
</evidence>
<evidence type="ECO:0000256" key="1">
    <source>
        <dbReference type="SAM" id="Coils"/>
    </source>
</evidence>
<gene>
    <name evidence="3" type="ORF">ECPE_LOCUS1877</name>
</gene>